<dbReference type="AlphaFoldDB" id="A0AAF0GBU1"/>
<reference evidence="1" key="1">
    <citation type="submission" date="2023-04" db="EMBL/GenBank/DDBJ databases">
        <title>Whole Genome Sequence of Multi-drug resistant Aeromonas caviae as a gut pathogen in newborn.</title>
        <authorList>
            <person name="Jadhav S.V."/>
            <person name="Saroj S.D."/>
            <person name="Saha U.B."/>
            <person name="Sen S."/>
            <person name="Kher A."/>
        </authorList>
    </citation>
    <scope>NUCLEOTIDE SEQUENCE</scope>
    <source>
        <strain evidence="1">SVJ23</strain>
    </source>
</reference>
<proteinExistence type="predicted"/>
<evidence type="ECO:0000313" key="1">
    <source>
        <dbReference type="EMBL" id="WGC85877.1"/>
    </source>
</evidence>
<gene>
    <name evidence="1" type="ORF">OJY61_24310</name>
</gene>
<name>A0AAF0GBU1_AERCA</name>
<accession>A0AAF0GBU1</accession>
<organism evidence="1 2">
    <name type="scientific">Aeromonas caviae</name>
    <name type="common">Aeromonas punctata</name>
    <dbReference type="NCBI Taxonomy" id="648"/>
    <lineage>
        <taxon>Bacteria</taxon>
        <taxon>Pseudomonadati</taxon>
        <taxon>Pseudomonadota</taxon>
        <taxon>Gammaproteobacteria</taxon>
        <taxon>Aeromonadales</taxon>
        <taxon>Aeromonadaceae</taxon>
        <taxon>Aeromonas</taxon>
    </lineage>
</organism>
<sequence>MTKPKHYHTGTLRVTGQNTKAMDWALRGRISEGQEMIQAFKAEMERVQAVMDSPDATPEVVANGKAYTAALFNLINVTAGIVHEQQSALYAVMRGPL</sequence>
<dbReference type="EMBL" id="CP110176">
    <property type="protein sequence ID" value="WGC85877.1"/>
    <property type="molecule type" value="Genomic_DNA"/>
</dbReference>
<dbReference type="RefSeq" id="WP_125117470.1">
    <property type="nucleotide sequence ID" value="NZ_AP019195.1"/>
</dbReference>
<dbReference type="Proteomes" id="UP001163285">
    <property type="component" value="Chromosome"/>
</dbReference>
<protein>
    <submittedName>
        <fullName evidence="1">Uncharacterized protein</fullName>
    </submittedName>
</protein>
<evidence type="ECO:0000313" key="2">
    <source>
        <dbReference type="Proteomes" id="UP001163285"/>
    </source>
</evidence>